<dbReference type="EMBL" id="DYVF01000071">
    <property type="protein sequence ID" value="HJG32035.1"/>
    <property type="molecule type" value="Genomic_DNA"/>
</dbReference>
<dbReference type="SFLD" id="SFLDS00003">
    <property type="entry name" value="Haloacid_Dehalogenase"/>
    <property type="match status" value="1"/>
</dbReference>
<keyword evidence="5" id="KW-0119">Carbohydrate metabolism</keyword>
<dbReference type="InterPro" id="IPR023214">
    <property type="entry name" value="HAD_sf"/>
</dbReference>
<dbReference type="PRINTS" id="PR00413">
    <property type="entry name" value="HADHALOGNASE"/>
</dbReference>
<reference evidence="6" key="2">
    <citation type="submission" date="2021-09" db="EMBL/GenBank/DDBJ databases">
        <authorList>
            <person name="Gilroy R."/>
        </authorList>
    </citation>
    <scope>NUCLEOTIDE SEQUENCE</scope>
    <source>
        <strain evidence="6">ChiGjej2B2-7701</strain>
    </source>
</reference>
<dbReference type="GO" id="GO:0003824">
    <property type="term" value="F:catalytic activity"/>
    <property type="evidence" value="ECO:0007669"/>
    <property type="project" value="UniProtKB-ARBA"/>
</dbReference>
<evidence type="ECO:0000256" key="2">
    <source>
        <dbReference type="ARBA" id="ARBA00006171"/>
    </source>
</evidence>
<dbReference type="PANTHER" id="PTHR46193">
    <property type="entry name" value="6-PHOSPHOGLUCONATE PHOSPHATASE"/>
    <property type="match status" value="1"/>
</dbReference>
<comment type="cofactor">
    <cofactor evidence="1">
        <name>Mg(2+)</name>
        <dbReference type="ChEBI" id="CHEBI:18420"/>
    </cofactor>
</comment>
<evidence type="ECO:0000313" key="7">
    <source>
        <dbReference type="Proteomes" id="UP000746751"/>
    </source>
</evidence>
<evidence type="ECO:0000256" key="5">
    <source>
        <dbReference type="ARBA" id="ARBA00023277"/>
    </source>
</evidence>
<dbReference type="InterPro" id="IPR036412">
    <property type="entry name" value="HAD-like_sf"/>
</dbReference>
<dbReference type="NCBIfam" id="TIGR01509">
    <property type="entry name" value="HAD-SF-IA-v3"/>
    <property type="match status" value="1"/>
</dbReference>
<accession>A0A921LSF2</accession>
<dbReference type="PANTHER" id="PTHR46193:SF18">
    <property type="entry name" value="HEXITOL PHOSPHATASE B"/>
    <property type="match status" value="1"/>
</dbReference>
<evidence type="ECO:0000256" key="3">
    <source>
        <dbReference type="ARBA" id="ARBA00022723"/>
    </source>
</evidence>
<dbReference type="SFLD" id="SFLDG01129">
    <property type="entry name" value="C1.5:_HAD__Beta-PGM__Phosphata"/>
    <property type="match status" value="1"/>
</dbReference>
<organism evidence="6 7">
    <name type="scientific">Collinsella ihumii</name>
    <dbReference type="NCBI Taxonomy" id="1720204"/>
    <lineage>
        <taxon>Bacteria</taxon>
        <taxon>Bacillati</taxon>
        <taxon>Actinomycetota</taxon>
        <taxon>Coriobacteriia</taxon>
        <taxon>Coriobacteriales</taxon>
        <taxon>Coriobacteriaceae</taxon>
        <taxon>Collinsella</taxon>
    </lineage>
</organism>
<dbReference type="InterPro" id="IPR023198">
    <property type="entry name" value="PGP-like_dom2"/>
</dbReference>
<keyword evidence="4" id="KW-0460">Magnesium</keyword>
<gene>
    <name evidence="6" type="ORF">K8U80_11690</name>
</gene>
<dbReference type="AlphaFoldDB" id="A0A921LSF2"/>
<keyword evidence="3" id="KW-0479">Metal-binding</keyword>
<dbReference type="InterPro" id="IPR051600">
    <property type="entry name" value="Beta-PGM-like"/>
</dbReference>
<dbReference type="SFLD" id="SFLDG01135">
    <property type="entry name" value="C1.5.6:_HAD__Beta-PGM__Phospha"/>
    <property type="match status" value="1"/>
</dbReference>
<protein>
    <submittedName>
        <fullName evidence="6">HAD family phosphatase</fullName>
    </submittedName>
</protein>
<evidence type="ECO:0000256" key="1">
    <source>
        <dbReference type="ARBA" id="ARBA00001946"/>
    </source>
</evidence>
<name>A0A921LSF2_9ACTN</name>
<comment type="similarity">
    <text evidence="2">Belongs to the HAD-like hydrolase superfamily. CbbY/CbbZ/Gph/YieH family.</text>
</comment>
<sequence length="220" mass="24238">MAFPFKAVIFDMDGVIVDTEKFYFDELLVMSEELGLGITVDECKHQVGMSHQDFQRNLQMWMRRGGRGELTGDEAEAVYNEWASHRPRPYAQLLNPGVAETVEALHGMGVRVALASSSPLANIDKVLSACGLTGRFEPIVSGEQFHQSKPNPEIYLHTLDLLGLPASACCCVEDSMYGIAAGCAAGLTVIAKREERFGFSQDQANLIIDQIPDLLRMGER</sequence>
<comment type="caution">
    <text evidence="6">The sequence shown here is derived from an EMBL/GenBank/DDBJ whole genome shotgun (WGS) entry which is preliminary data.</text>
</comment>
<dbReference type="Gene3D" id="1.10.150.240">
    <property type="entry name" value="Putative phosphatase, domain 2"/>
    <property type="match status" value="1"/>
</dbReference>
<dbReference type="Pfam" id="PF00702">
    <property type="entry name" value="Hydrolase"/>
    <property type="match status" value="1"/>
</dbReference>
<reference evidence="6" key="1">
    <citation type="journal article" date="2021" name="PeerJ">
        <title>Extensive microbial diversity within the chicken gut microbiome revealed by metagenomics and culture.</title>
        <authorList>
            <person name="Gilroy R."/>
            <person name="Ravi A."/>
            <person name="Getino M."/>
            <person name="Pursley I."/>
            <person name="Horton D.L."/>
            <person name="Alikhan N.F."/>
            <person name="Baker D."/>
            <person name="Gharbi K."/>
            <person name="Hall N."/>
            <person name="Watson M."/>
            <person name="Adriaenssens E.M."/>
            <person name="Foster-Nyarko E."/>
            <person name="Jarju S."/>
            <person name="Secka A."/>
            <person name="Antonio M."/>
            <person name="Oren A."/>
            <person name="Chaudhuri R.R."/>
            <person name="La Ragione R."/>
            <person name="Hildebrand F."/>
            <person name="Pallen M.J."/>
        </authorList>
    </citation>
    <scope>NUCLEOTIDE SEQUENCE</scope>
    <source>
        <strain evidence="6">ChiGjej2B2-7701</strain>
    </source>
</reference>
<dbReference type="Proteomes" id="UP000746751">
    <property type="component" value="Unassembled WGS sequence"/>
</dbReference>
<evidence type="ECO:0000256" key="4">
    <source>
        <dbReference type="ARBA" id="ARBA00022842"/>
    </source>
</evidence>
<dbReference type="SUPFAM" id="SSF56784">
    <property type="entry name" value="HAD-like"/>
    <property type="match status" value="1"/>
</dbReference>
<dbReference type="GO" id="GO:0046872">
    <property type="term" value="F:metal ion binding"/>
    <property type="evidence" value="ECO:0007669"/>
    <property type="project" value="UniProtKB-KW"/>
</dbReference>
<evidence type="ECO:0000313" key="6">
    <source>
        <dbReference type="EMBL" id="HJG32035.1"/>
    </source>
</evidence>
<proteinExistence type="inferred from homology"/>
<dbReference type="InterPro" id="IPR006439">
    <property type="entry name" value="HAD-SF_hydro_IA"/>
</dbReference>
<dbReference type="Gene3D" id="3.40.50.1000">
    <property type="entry name" value="HAD superfamily/HAD-like"/>
    <property type="match status" value="1"/>
</dbReference>